<dbReference type="SUPFAM" id="SSF69360">
    <property type="entry name" value="Cell wall binding repeat"/>
    <property type="match status" value="1"/>
</dbReference>
<feature type="chain" id="PRO_5039324588" description="Cell wall-binding protein" evidence="3">
    <location>
        <begin position="26"/>
        <end position="296"/>
    </location>
</feature>
<dbReference type="PROSITE" id="PS51170">
    <property type="entry name" value="CW"/>
    <property type="match status" value="2"/>
</dbReference>
<reference evidence="4" key="2">
    <citation type="submission" date="2021-04" db="EMBL/GenBank/DDBJ databases">
        <authorList>
            <person name="Gilroy R."/>
        </authorList>
    </citation>
    <scope>NUCLEOTIDE SEQUENCE</scope>
    <source>
        <strain evidence="4">CHK198-12963</strain>
    </source>
</reference>
<gene>
    <name evidence="4" type="ORF">H9931_00115</name>
</gene>
<comment type="caution">
    <text evidence="4">The sequence shown here is derived from an EMBL/GenBank/DDBJ whole genome shotgun (WGS) entry which is preliminary data.</text>
</comment>
<evidence type="ECO:0000313" key="4">
    <source>
        <dbReference type="EMBL" id="HJC65113.1"/>
    </source>
</evidence>
<dbReference type="Pfam" id="PF01473">
    <property type="entry name" value="Choline_bind_1"/>
    <property type="match status" value="1"/>
</dbReference>
<dbReference type="InterPro" id="IPR018337">
    <property type="entry name" value="Cell_wall/Cho-bd_repeat"/>
</dbReference>
<evidence type="ECO:0000256" key="2">
    <source>
        <dbReference type="PROSITE-ProRule" id="PRU00591"/>
    </source>
</evidence>
<keyword evidence="1" id="KW-0677">Repeat</keyword>
<name>A0A9D2TDV4_9FIRM</name>
<reference evidence="4" key="1">
    <citation type="journal article" date="2021" name="PeerJ">
        <title>Extensive microbial diversity within the chicken gut microbiome revealed by metagenomics and culture.</title>
        <authorList>
            <person name="Gilroy R."/>
            <person name="Ravi A."/>
            <person name="Getino M."/>
            <person name="Pursley I."/>
            <person name="Horton D.L."/>
            <person name="Alikhan N.F."/>
            <person name="Baker D."/>
            <person name="Gharbi K."/>
            <person name="Hall N."/>
            <person name="Watson M."/>
            <person name="Adriaenssens E.M."/>
            <person name="Foster-Nyarko E."/>
            <person name="Jarju S."/>
            <person name="Secka A."/>
            <person name="Antonio M."/>
            <person name="Oren A."/>
            <person name="Chaudhuri R.R."/>
            <person name="La Ragione R."/>
            <person name="Hildebrand F."/>
            <person name="Pallen M.J."/>
        </authorList>
    </citation>
    <scope>NUCLEOTIDE SEQUENCE</scope>
    <source>
        <strain evidence="4">CHK198-12963</strain>
    </source>
</reference>
<accession>A0A9D2TDV4</accession>
<keyword evidence="3" id="KW-0732">Signal</keyword>
<dbReference type="Pfam" id="PF19127">
    <property type="entry name" value="Choline_bind_3"/>
    <property type="match status" value="1"/>
</dbReference>
<dbReference type="EMBL" id="DWWB01000001">
    <property type="protein sequence ID" value="HJC65113.1"/>
    <property type="molecule type" value="Genomic_DNA"/>
</dbReference>
<dbReference type="AlphaFoldDB" id="A0A9D2TDV4"/>
<protein>
    <recommendedName>
        <fullName evidence="6">Cell wall-binding protein</fullName>
    </recommendedName>
</protein>
<evidence type="ECO:0000256" key="3">
    <source>
        <dbReference type="SAM" id="SignalP"/>
    </source>
</evidence>
<feature type="signal peptide" evidence="3">
    <location>
        <begin position="1"/>
        <end position="25"/>
    </location>
</feature>
<feature type="repeat" description="Cell wall-binding" evidence="2">
    <location>
        <begin position="66"/>
        <end position="85"/>
    </location>
</feature>
<evidence type="ECO:0008006" key="6">
    <source>
        <dbReference type="Google" id="ProtNLM"/>
    </source>
</evidence>
<feature type="repeat" description="Cell wall-binding" evidence="2">
    <location>
        <begin position="109"/>
        <end position="128"/>
    </location>
</feature>
<evidence type="ECO:0000313" key="5">
    <source>
        <dbReference type="Proteomes" id="UP000823863"/>
    </source>
</evidence>
<proteinExistence type="predicted"/>
<sequence>MMRKRNLILTAAAVMTIASASTALAGWQQGGDGRYWYTYEDGSYARNGIKTIDGYEYAFDNDGYMQIGWQYINFKWYYFEPSTGAKVYGWREIGGKWYYLDPEDFGSMYTYWLNIGDNRYYLDENGVMQTGIFFLSDPTSGSSFAYQADPVTGALYRNRKLESSDGQKTFRYDDNGIMQYSSPATRRVAKITGDDEWQYVLNEQKQKEQDAENDQIIRDGVNELKNELYEDYRDDVRSKSGTGRQNAQKRWEDKATRQLKDLVDSGELTEYINQVEGGRYIRASVSTDYFEDEDED</sequence>
<evidence type="ECO:0000256" key="1">
    <source>
        <dbReference type="ARBA" id="ARBA00022737"/>
    </source>
</evidence>
<organism evidence="4 5">
    <name type="scientific">Candidatus Enterocloster excrementigallinarum</name>
    <dbReference type="NCBI Taxonomy" id="2838558"/>
    <lineage>
        <taxon>Bacteria</taxon>
        <taxon>Bacillati</taxon>
        <taxon>Bacillota</taxon>
        <taxon>Clostridia</taxon>
        <taxon>Lachnospirales</taxon>
        <taxon>Lachnospiraceae</taxon>
        <taxon>Enterocloster</taxon>
    </lineage>
</organism>
<dbReference type="Proteomes" id="UP000823863">
    <property type="component" value="Unassembled WGS sequence"/>
</dbReference>
<dbReference type="Gene3D" id="2.10.270.10">
    <property type="entry name" value="Cholin Binding"/>
    <property type="match status" value="2"/>
</dbReference>